<dbReference type="PROSITE" id="PS51186">
    <property type="entry name" value="GNAT"/>
    <property type="match status" value="1"/>
</dbReference>
<dbReference type="Gene3D" id="3.40.630.30">
    <property type="match status" value="1"/>
</dbReference>
<reference evidence="2 3" key="1">
    <citation type="journal article" date="2013" name="Genome Biol. Evol.">
        <title>Genomic Diversity of "Deep Ecotype" Alteromonas macleodii Isolates: Evidence for Pan-Mediterranean Clonal Frames.</title>
        <authorList>
            <person name="Lopez-Perez M."/>
            <person name="Gonzaga A."/>
            <person name="Rodriguez-Valera F."/>
        </authorList>
    </citation>
    <scope>NUCLEOTIDE SEQUENCE [LARGE SCALE GENOMIC DNA]</scope>
    <source>
        <strain evidence="3">'English Channel 615'</strain>
    </source>
</reference>
<dbReference type="InterPro" id="IPR000182">
    <property type="entry name" value="GNAT_dom"/>
</dbReference>
<dbReference type="KEGG" id="amh:I633_05485"/>
<gene>
    <name evidence="2" type="ORF">I633_05485</name>
</gene>
<dbReference type="AlphaFoldDB" id="S5AAK9"/>
<organism evidence="2 3">
    <name type="scientific">Alteromonas mediterranea 615</name>
    <dbReference type="NCBI Taxonomy" id="1300253"/>
    <lineage>
        <taxon>Bacteria</taxon>
        <taxon>Pseudomonadati</taxon>
        <taxon>Pseudomonadota</taxon>
        <taxon>Gammaproteobacteria</taxon>
        <taxon>Alteromonadales</taxon>
        <taxon>Alteromonadaceae</taxon>
        <taxon>Alteromonas/Salinimonas group</taxon>
        <taxon>Alteromonas</taxon>
    </lineage>
</organism>
<dbReference type="PANTHER" id="PTHR43415:SF3">
    <property type="entry name" value="GNAT-FAMILY ACETYLTRANSFERASE"/>
    <property type="match status" value="1"/>
</dbReference>
<dbReference type="SUPFAM" id="SSF55729">
    <property type="entry name" value="Acyl-CoA N-acyltransferases (Nat)"/>
    <property type="match status" value="1"/>
</dbReference>
<dbReference type="Proteomes" id="UP000014909">
    <property type="component" value="Chromosome"/>
</dbReference>
<dbReference type="EMBL" id="CP004846">
    <property type="protein sequence ID" value="AGP77302.1"/>
    <property type="molecule type" value="Genomic_DNA"/>
</dbReference>
<dbReference type="InterPro" id="IPR016181">
    <property type="entry name" value="Acyl_CoA_acyltransferase"/>
</dbReference>
<accession>S5AAK9</accession>
<dbReference type="BioCyc" id="AMAC1300253:G12YX-881-MONOMER"/>
<dbReference type="GO" id="GO:0016747">
    <property type="term" value="F:acyltransferase activity, transferring groups other than amino-acyl groups"/>
    <property type="evidence" value="ECO:0007669"/>
    <property type="project" value="InterPro"/>
</dbReference>
<dbReference type="Pfam" id="PF13302">
    <property type="entry name" value="Acetyltransf_3"/>
    <property type="match status" value="1"/>
</dbReference>
<proteinExistence type="predicted"/>
<dbReference type="PANTHER" id="PTHR43415">
    <property type="entry name" value="SPERMIDINE N(1)-ACETYLTRANSFERASE"/>
    <property type="match status" value="1"/>
</dbReference>
<evidence type="ECO:0000259" key="1">
    <source>
        <dbReference type="PROSITE" id="PS51186"/>
    </source>
</evidence>
<feature type="domain" description="N-acetyltransferase" evidence="1">
    <location>
        <begin position="1"/>
        <end position="151"/>
    </location>
</feature>
<dbReference type="HOGENOM" id="CLU_1608205_0_0_6"/>
<name>S5AAK9_9ALTE</name>
<protein>
    <submittedName>
        <fullName evidence="2">Acetyltransferase, GNAT family protein</fullName>
    </submittedName>
</protein>
<evidence type="ECO:0000313" key="2">
    <source>
        <dbReference type="EMBL" id="AGP77302.1"/>
    </source>
</evidence>
<keyword evidence="2" id="KW-0808">Transferase</keyword>
<evidence type="ECO:0000313" key="3">
    <source>
        <dbReference type="Proteomes" id="UP000014909"/>
    </source>
</evidence>
<sequence length="152" mass="17895">MLTRFVTRDDAEYLFEWRNDPHTIAMSLNSMPVTWNEHINWLQHALNDERKLLILCYLKNSAPVGFVRFDVHYHYAEVSINLNPRCRGKGFAKRCLTAALERFKKKFQRPTVIKARIKIKNEASKRLFTGAGFSYLRTRDNVAFFMLDFTAC</sequence>